<protein>
    <recommendedName>
        <fullName evidence="9">Tryptophan synthase alpha chain</fullName>
        <ecNumber evidence="9">4.2.1.20</ecNumber>
    </recommendedName>
</protein>
<keyword evidence="12" id="KW-1185">Reference proteome</keyword>
<dbReference type="UniPathway" id="UPA00035">
    <property type="reaction ID" value="UER00044"/>
</dbReference>
<comment type="similarity">
    <text evidence="9 10">Belongs to the TrpA family.</text>
</comment>
<keyword evidence="7 9" id="KW-0456">Lyase</keyword>
<dbReference type="InterPro" id="IPR002028">
    <property type="entry name" value="Trp_synthase_suA"/>
</dbReference>
<dbReference type="GO" id="GO:0004834">
    <property type="term" value="F:tryptophan synthase activity"/>
    <property type="evidence" value="ECO:0007669"/>
    <property type="project" value="UniProtKB-UniRule"/>
</dbReference>
<dbReference type="EMBL" id="CP003349">
    <property type="protein sequence ID" value="AFD06363.1"/>
    <property type="molecule type" value="Genomic_DNA"/>
</dbReference>
<dbReference type="EC" id="4.2.1.20" evidence="9"/>
<dbReference type="Pfam" id="PF00290">
    <property type="entry name" value="Trp_syntA"/>
    <property type="match status" value="1"/>
</dbReference>
<dbReference type="OrthoDB" id="9804578at2"/>
<dbReference type="HOGENOM" id="CLU_016734_0_0_10"/>
<comment type="pathway">
    <text evidence="2 9">Amino-acid biosynthesis; L-tryptophan biosynthesis; L-tryptophan from chorismate: step 5/5.</text>
</comment>
<evidence type="ECO:0000256" key="5">
    <source>
        <dbReference type="ARBA" id="ARBA00022822"/>
    </source>
</evidence>
<dbReference type="SUPFAM" id="SSF51366">
    <property type="entry name" value="Ribulose-phoshate binding barrel"/>
    <property type="match status" value="1"/>
</dbReference>
<evidence type="ECO:0000313" key="12">
    <source>
        <dbReference type="Proteomes" id="UP000007590"/>
    </source>
</evidence>
<proteinExistence type="inferred from homology"/>
<dbReference type="PROSITE" id="PS00167">
    <property type="entry name" value="TRP_SYNTHASE_ALPHA"/>
    <property type="match status" value="1"/>
</dbReference>
<dbReference type="STRING" id="929556.Solca_1274"/>
<dbReference type="Gene3D" id="3.20.20.70">
    <property type="entry name" value="Aldolase class I"/>
    <property type="match status" value="1"/>
</dbReference>
<dbReference type="CDD" id="cd04724">
    <property type="entry name" value="Tryptophan_synthase_alpha"/>
    <property type="match status" value="1"/>
</dbReference>
<evidence type="ECO:0000256" key="1">
    <source>
        <dbReference type="ARBA" id="ARBA00003365"/>
    </source>
</evidence>
<comment type="function">
    <text evidence="1 9">The alpha subunit is responsible for the aldol cleavage of indoleglycerol phosphate to indole and glyceraldehyde 3-phosphate.</text>
</comment>
<evidence type="ECO:0000256" key="2">
    <source>
        <dbReference type="ARBA" id="ARBA00004733"/>
    </source>
</evidence>
<dbReference type="InterPro" id="IPR018204">
    <property type="entry name" value="Trp_synthase_alpha_AS"/>
</dbReference>
<evidence type="ECO:0000256" key="8">
    <source>
        <dbReference type="ARBA" id="ARBA00049047"/>
    </source>
</evidence>
<organism evidence="11 12">
    <name type="scientific">Solitalea canadensis (strain ATCC 29591 / DSM 3403 / JCM 21819 / LMG 8368 / NBRC 15130 / NCIMB 12057 / USAM 9D)</name>
    <name type="common">Flexibacter canadensis</name>
    <dbReference type="NCBI Taxonomy" id="929556"/>
    <lineage>
        <taxon>Bacteria</taxon>
        <taxon>Pseudomonadati</taxon>
        <taxon>Bacteroidota</taxon>
        <taxon>Sphingobacteriia</taxon>
        <taxon>Sphingobacteriales</taxon>
        <taxon>Sphingobacteriaceae</taxon>
        <taxon>Solitalea</taxon>
    </lineage>
</organism>
<dbReference type="HAMAP" id="MF_00131">
    <property type="entry name" value="Trp_synth_alpha"/>
    <property type="match status" value="1"/>
</dbReference>
<sequence length="257" mass="28617">MNNRLIELFKHKNKDLLSVYFTAGYPQLNDTLTIAKALEKAGADFLEIGFPYSDPVADGPTIQNSSQKALENGMTLKVLFQQLENLRKEISIPIILMGYVNPVIQYGVGRFCEDAAKVGVDGVIVPDLPMYEYEELYRNTFEQNNLSNIFLITPQSSDERIRKIDELSTGFIYALSSSSTTGNKLQVDGSQIDAYFDRLKGLQLKNPLMIGFGINDRKSFEKACTSANGAIIGSAFVKILDNGFNEQQISDFVKAIK</sequence>
<dbReference type="InterPro" id="IPR011060">
    <property type="entry name" value="RibuloseP-bd_barrel"/>
</dbReference>
<dbReference type="PANTHER" id="PTHR43406:SF1">
    <property type="entry name" value="TRYPTOPHAN SYNTHASE ALPHA CHAIN, CHLOROPLASTIC"/>
    <property type="match status" value="1"/>
</dbReference>
<feature type="active site" description="Proton acceptor" evidence="9">
    <location>
        <position position="47"/>
    </location>
</feature>
<name>H8KQ68_SOLCM</name>
<accession>H8KQ68</accession>
<evidence type="ECO:0000313" key="11">
    <source>
        <dbReference type="EMBL" id="AFD06363.1"/>
    </source>
</evidence>
<feature type="active site" description="Proton acceptor" evidence="9">
    <location>
        <position position="58"/>
    </location>
</feature>
<reference evidence="11" key="1">
    <citation type="submission" date="2012-02" db="EMBL/GenBank/DDBJ databases">
        <title>The complete genome of Solitalea canadensis DSM 3403.</title>
        <authorList>
            <consortium name="US DOE Joint Genome Institute (JGI-PGF)"/>
            <person name="Lucas S."/>
            <person name="Copeland A."/>
            <person name="Lapidus A."/>
            <person name="Glavina del Rio T."/>
            <person name="Dalin E."/>
            <person name="Tice H."/>
            <person name="Bruce D."/>
            <person name="Goodwin L."/>
            <person name="Pitluck S."/>
            <person name="Peters L."/>
            <person name="Ovchinnikova G."/>
            <person name="Lu M."/>
            <person name="Kyrpides N."/>
            <person name="Mavromatis K."/>
            <person name="Ivanova N."/>
            <person name="Brettin T."/>
            <person name="Detter J.C."/>
            <person name="Han C."/>
            <person name="Larimer F."/>
            <person name="Land M."/>
            <person name="Hauser L."/>
            <person name="Markowitz V."/>
            <person name="Cheng J.-F."/>
            <person name="Hugenholtz P."/>
            <person name="Woyke T."/>
            <person name="Wu D."/>
            <person name="Spring S."/>
            <person name="Schroeder M."/>
            <person name="Kopitz M."/>
            <person name="Brambilla E."/>
            <person name="Klenk H.-P."/>
            <person name="Eisen J.A."/>
        </authorList>
    </citation>
    <scope>NUCLEOTIDE SEQUENCE</scope>
    <source>
        <strain evidence="11">DSM 3403</strain>
    </source>
</reference>
<evidence type="ECO:0000256" key="4">
    <source>
        <dbReference type="ARBA" id="ARBA00022605"/>
    </source>
</evidence>
<comment type="subunit">
    <text evidence="3 9">Tetramer of two alpha and two beta chains.</text>
</comment>
<gene>
    <name evidence="9" type="primary">trpA</name>
    <name evidence="11" type="ordered locus">Solca_1274</name>
</gene>
<dbReference type="eggNOG" id="COG0159">
    <property type="taxonomic scope" value="Bacteria"/>
</dbReference>
<dbReference type="Proteomes" id="UP000007590">
    <property type="component" value="Chromosome"/>
</dbReference>
<evidence type="ECO:0000256" key="9">
    <source>
        <dbReference type="HAMAP-Rule" id="MF_00131"/>
    </source>
</evidence>
<dbReference type="InterPro" id="IPR013785">
    <property type="entry name" value="Aldolase_TIM"/>
</dbReference>
<dbReference type="GO" id="GO:0005829">
    <property type="term" value="C:cytosol"/>
    <property type="evidence" value="ECO:0007669"/>
    <property type="project" value="TreeGrafter"/>
</dbReference>
<keyword evidence="6 9" id="KW-0057">Aromatic amino acid biosynthesis</keyword>
<keyword evidence="4 9" id="KW-0028">Amino-acid biosynthesis</keyword>
<dbReference type="AlphaFoldDB" id="H8KQ68"/>
<keyword evidence="5 9" id="KW-0822">Tryptophan biosynthesis</keyword>
<dbReference type="RefSeq" id="WP_014679590.1">
    <property type="nucleotide sequence ID" value="NC_017770.1"/>
</dbReference>
<dbReference type="FunFam" id="3.20.20.70:FF:000037">
    <property type="entry name" value="Tryptophan synthase alpha chain"/>
    <property type="match status" value="1"/>
</dbReference>
<evidence type="ECO:0000256" key="6">
    <source>
        <dbReference type="ARBA" id="ARBA00023141"/>
    </source>
</evidence>
<dbReference type="PANTHER" id="PTHR43406">
    <property type="entry name" value="TRYPTOPHAN SYNTHASE, ALPHA CHAIN"/>
    <property type="match status" value="1"/>
</dbReference>
<comment type="catalytic activity">
    <reaction evidence="8 9">
        <text>(1S,2R)-1-C-(indol-3-yl)glycerol 3-phosphate + L-serine = D-glyceraldehyde 3-phosphate + L-tryptophan + H2O</text>
        <dbReference type="Rhea" id="RHEA:10532"/>
        <dbReference type="ChEBI" id="CHEBI:15377"/>
        <dbReference type="ChEBI" id="CHEBI:33384"/>
        <dbReference type="ChEBI" id="CHEBI:57912"/>
        <dbReference type="ChEBI" id="CHEBI:58866"/>
        <dbReference type="ChEBI" id="CHEBI:59776"/>
        <dbReference type="EC" id="4.2.1.20"/>
    </reaction>
</comment>
<dbReference type="KEGG" id="scn:Solca_1274"/>
<evidence type="ECO:0000256" key="3">
    <source>
        <dbReference type="ARBA" id="ARBA00011270"/>
    </source>
</evidence>
<evidence type="ECO:0000256" key="10">
    <source>
        <dbReference type="RuleBase" id="RU003662"/>
    </source>
</evidence>
<dbReference type="NCBIfam" id="TIGR00262">
    <property type="entry name" value="trpA"/>
    <property type="match status" value="1"/>
</dbReference>
<evidence type="ECO:0000256" key="7">
    <source>
        <dbReference type="ARBA" id="ARBA00023239"/>
    </source>
</evidence>